<dbReference type="EMBL" id="BSPQ01000001">
    <property type="protein sequence ID" value="GLS89693.1"/>
    <property type="molecule type" value="Genomic_DNA"/>
</dbReference>
<sequence length="167" mass="18887">MKLLADKNGEQFLNIIEEEGDSVVVQFISNQGELKGKPFRDSLSDLMVVGWTHRGTSTAIGLNSFKDGGLEDARVSFALHQLYPMGRKVRLPSGEVVLTASYANTHADGYYMYIRRANTDQLSRMKITPDWVLLPSDKLLALPYYPKPRTQQELDVIDEFERWSGGF</sequence>
<gene>
    <name evidence="1" type="ORF">GCM10007916_07600</name>
</gene>
<comment type="caution">
    <text evidence="1">The sequence shown here is derived from an EMBL/GenBank/DDBJ whole genome shotgun (WGS) entry which is preliminary data.</text>
</comment>
<keyword evidence="2" id="KW-1185">Reference proteome</keyword>
<dbReference type="Proteomes" id="UP001157353">
    <property type="component" value="Unassembled WGS sequence"/>
</dbReference>
<evidence type="ECO:0000313" key="1">
    <source>
        <dbReference type="EMBL" id="GLS89693.1"/>
    </source>
</evidence>
<evidence type="ECO:0000313" key="2">
    <source>
        <dbReference type="Proteomes" id="UP001157353"/>
    </source>
</evidence>
<accession>A0ABQ6DXH5</accession>
<proteinExistence type="predicted"/>
<name>A0ABQ6DXH5_9GAMM</name>
<protein>
    <submittedName>
        <fullName evidence="1">Uncharacterized protein</fullName>
    </submittedName>
</protein>
<reference evidence="2" key="1">
    <citation type="journal article" date="2019" name="Int. J. Syst. Evol. Microbiol.">
        <title>The Global Catalogue of Microorganisms (GCM) 10K type strain sequencing project: providing services to taxonomists for standard genome sequencing and annotation.</title>
        <authorList>
            <consortium name="The Broad Institute Genomics Platform"/>
            <consortium name="The Broad Institute Genome Sequencing Center for Infectious Disease"/>
            <person name="Wu L."/>
            <person name="Ma J."/>
        </authorList>
    </citation>
    <scope>NUCLEOTIDE SEQUENCE [LARGE SCALE GENOMIC DNA]</scope>
    <source>
        <strain evidence="2">NBRC 103166</strain>
    </source>
</reference>
<organism evidence="1 2">
    <name type="scientific">Psychromonas marina</name>
    <dbReference type="NCBI Taxonomy" id="88364"/>
    <lineage>
        <taxon>Bacteria</taxon>
        <taxon>Pseudomonadati</taxon>
        <taxon>Pseudomonadota</taxon>
        <taxon>Gammaproteobacteria</taxon>
        <taxon>Alteromonadales</taxon>
        <taxon>Psychromonadaceae</taxon>
        <taxon>Psychromonas</taxon>
    </lineage>
</organism>
<dbReference type="RefSeq" id="WP_284202805.1">
    <property type="nucleotide sequence ID" value="NZ_BSPQ01000001.1"/>
</dbReference>